<accession>A0AAV5VM61</accession>
<dbReference type="FunFam" id="3.20.20.10:FF:000005">
    <property type="entry name" value="Ornithine decarboxylase"/>
    <property type="match status" value="1"/>
</dbReference>
<dbReference type="PRINTS" id="PR01182">
    <property type="entry name" value="ORNDCRBXLASE"/>
</dbReference>
<evidence type="ECO:0000313" key="14">
    <source>
        <dbReference type="Proteomes" id="UP001432322"/>
    </source>
</evidence>
<dbReference type="EMBL" id="BTSY01000003">
    <property type="protein sequence ID" value="GMT20492.1"/>
    <property type="molecule type" value="Genomic_DNA"/>
</dbReference>
<dbReference type="AlphaFoldDB" id="A0AAV5VM61"/>
<evidence type="ECO:0000313" key="12">
    <source>
        <dbReference type="EMBL" id="GMT20492.1"/>
    </source>
</evidence>
<feature type="domain" description="Orn/DAP/Arg decarboxylase 2 N-terminal" evidence="11">
    <location>
        <begin position="14"/>
        <end position="216"/>
    </location>
</feature>
<name>A0AAV5VM61_9BILA</name>
<evidence type="ECO:0000313" key="13">
    <source>
        <dbReference type="EMBL" id="GMT20493.1"/>
    </source>
</evidence>
<gene>
    <name evidence="12" type="ORF">PFISCL1PPCAC_11789</name>
    <name evidence="13" type="ORF">PFISCL1PPCAC_11790</name>
</gene>
<dbReference type="SUPFAM" id="SSF51419">
    <property type="entry name" value="PLP-binding barrel"/>
    <property type="match status" value="1"/>
</dbReference>
<comment type="pathway">
    <text evidence="6">Amine and polyamine biosynthesis; putrescine biosynthesis via L-ornithine pathway; putrescine from L-ornithine: step 1/1.</text>
</comment>
<evidence type="ECO:0000259" key="11">
    <source>
        <dbReference type="Pfam" id="PF02784"/>
    </source>
</evidence>
<comment type="catalytic activity">
    <reaction evidence="10">
        <text>L-ornithine + H(+) = putrescine + CO2</text>
        <dbReference type="Rhea" id="RHEA:22964"/>
        <dbReference type="ChEBI" id="CHEBI:15378"/>
        <dbReference type="ChEBI" id="CHEBI:16526"/>
        <dbReference type="ChEBI" id="CHEBI:46911"/>
        <dbReference type="ChEBI" id="CHEBI:326268"/>
        <dbReference type="EC" id="4.1.1.17"/>
    </reaction>
</comment>
<proteinExistence type="inferred from homology"/>
<dbReference type="Gene3D" id="3.20.20.10">
    <property type="entry name" value="Alanine racemase"/>
    <property type="match status" value="1"/>
</dbReference>
<dbReference type="InterPro" id="IPR002433">
    <property type="entry name" value="Orn_de-COase"/>
</dbReference>
<comment type="caution">
    <text evidence="13">The sequence shown here is derived from an EMBL/GenBank/DDBJ whole genome shotgun (WGS) entry which is preliminary data.</text>
</comment>
<reference evidence="13" key="1">
    <citation type="submission" date="2023-10" db="EMBL/GenBank/DDBJ databases">
        <title>Genome assembly of Pristionchus species.</title>
        <authorList>
            <person name="Yoshida K."/>
            <person name="Sommer R.J."/>
        </authorList>
    </citation>
    <scope>NUCLEOTIDE SEQUENCE</scope>
    <source>
        <strain evidence="13">RS5133</strain>
    </source>
</reference>
<keyword evidence="4" id="KW-0620">Polyamine biosynthesis</keyword>
<evidence type="ECO:0000256" key="4">
    <source>
        <dbReference type="ARBA" id="ARBA00023115"/>
    </source>
</evidence>
<dbReference type="EC" id="4.1.1.17" evidence="7"/>
<keyword evidence="5" id="KW-0456">Lyase</keyword>
<dbReference type="InterPro" id="IPR029066">
    <property type="entry name" value="PLP-binding_barrel"/>
</dbReference>
<dbReference type="PRINTS" id="PR01179">
    <property type="entry name" value="ODADCRBXLASE"/>
</dbReference>
<dbReference type="InterPro" id="IPR022653">
    <property type="entry name" value="De-COase2_pyr-phos_BS"/>
</dbReference>
<evidence type="ECO:0000256" key="8">
    <source>
        <dbReference type="ARBA" id="ARBA00037173"/>
    </source>
</evidence>
<comment type="cofactor">
    <cofactor evidence="1">
        <name>pyridoxal 5'-phosphate</name>
        <dbReference type="ChEBI" id="CHEBI:597326"/>
    </cofactor>
</comment>
<dbReference type="PROSITE" id="PS00878">
    <property type="entry name" value="ODR_DC_2_1"/>
    <property type="match status" value="1"/>
</dbReference>
<evidence type="ECO:0000256" key="5">
    <source>
        <dbReference type="ARBA" id="ARBA00023239"/>
    </source>
</evidence>
<dbReference type="InterPro" id="IPR000183">
    <property type="entry name" value="Orn/DAP/Arg_de-COase"/>
</dbReference>
<evidence type="ECO:0000256" key="10">
    <source>
        <dbReference type="ARBA" id="ARBA00049127"/>
    </source>
</evidence>
<dbReference type="Pfam" id="PF02784">
    <property type="entry name" value="Orn_Arg_deC_N"/>
    <property type="match status" value="1"/>
</dbReference>
<dbReference type="GO" id="GO:0005737">
    <property type="term" value="C:cytoplasm"/>
    <property type="evidence" value="ECO:0007669"/>
    <property type="project" value="TreeGrafter"/>
</dbReference>
<sequence length="222" mass="24798">FLQEDDDSFMIINLDEVHERVKLWKRELPQVEPFYAVKCNPDEAILRSLAALGAGFDCASRAEIDMVLRLGVAPERIVYANTIKTRGYIAHADAVGVNMMTFDNEEELEKIAAYHKHPELILRIIASDPTAINPLSTKFGADPVRRAILLRNLKFLWGAELTFVPYSFHVGSGCNDPSAFRAALEHTRTLFELGRALGHKMEIVDVGGGFPGGEHHIPFEKV</sequence>
<evidence type="ECO:0000256" key="6">
    <source>
        <dbReference type="ARBA" id="ARBA00034115"/>
    </source>
</evidence>
<evidence type="ECO:0000256" key="2">
    <source>
        <dbReference type="ARBA" id="ARBA00008872"/>
    </source>
</evidence>
<keyword evidence="14" id="KW-1185">Reference proteome</keyword>
<dbReference type="InterPro" id="IPR022644">
    <property type="entry name" value="De-COase2_N"/>
</dbReference>
<comment type="similarity">
    <text evidence="2">Belongs to the Orn/Lys/Arg decarboxylase class-II family.</text>
</comment>
<feature type="non-terminal residue" evidence="13">
    <location>
        <position position="1"/>
    </location>
</feature>
<dbReference type="PANTHER" id="PTHR11482">
    <property type="entry name" value="ARGININE/DIAMINOPIMELATE/ORNITHINE DECARBOXYLASE"/>
    <property type="match status" value="1"/>
</dbReference>
<evidence type="ECO:0000256" key="7">
    <source>
        <dbReference type="ARBA" id="ARBA00034138"/>
    </source>
</evidence>
<protein>
    <recommendedName>
        <fullName evidence="7">ornithine decarboxylase</fullName>
        <ecNumber evidence="7">4.1.1.17</ecNumber>
    </recommendedName>
</protein>
<comment type="subunit">
    <text evidence="9">Homodimer. Only the dimer is catalytically active, as the active sites are constructed of residues from both monomers.</text>
</comment>
<dbReference type="GO" id="GO:0004586">
    <property type="term" value="F:ornithine decarboxylase activity"/>
    <property type="evidence" value="ECO:0007669"/>
    <property type="project" value="UniProtKB-EC"/>
</dbReference>
<evidence type="ECO:0000256" key="1">
    <source>
        <dbReference type="ARBA" id="ARBA00001933"/>
    </source>
</evidence>
<dbReference type="Proteomes" id="UP001432322">
    <property type="component" value="Unassembled WGS sequence"/>
</dbReference>
<keyword evidence="3" id="KW-0663">Pyridoxal phosphate</keyword>
<evidence type="ECO:0000256" key="3">
    <source>
        <dbReference type="ARBA" id="ARBA00022898"/>
    </source>
</evidence>
<dbReference type="GO" id="GO:0033387">
    <property type="term" value="P:putrescine biosynthetic process from arginine, via ornithine"/>
    <property type="evidence" value="ECO:0007669"/>
    <property type="project" value="TreeGrafter"/>
</dbReference>
<dbReference type="EMBL" id="BTSY01000003">
    <property type="protein sequence ID" value="GMT20493.1"/>
    <property type="molecule type" value="Genomic_DNA"/>
</dbReference>
<feature type="non-terminal residue" evidence="13">
    <location>
        <position position="222"/>
    </location>
</feature>
<dbReference type="PANTHER" id="PTHR11482:SF6">
    <property type="entry name" value="ORNITHINE DECARBOXYLASE 1-RELATED"/>
    <property type="match status" value="1"/>
</dbReference>
<organism evidence="13 14">
    <name type="scientific">Pristionchus fissidentatus</name>
    <dbReference type="NCBI Taxonomy" id="1538716"/>
    <lineage>
        <taxon>Eukaryota</taxon>
        <taxon>Metazoa</taxon>
        <taxon>Ecdysozoa</taxon>
        <taxon>Nematoda</taxon>
        <taxon>Chromadorea</taxon>
        <taxon>Rhabditida</taxon>
        <taxon>Rhabditina</taxon>
        <taxon>Diplogasteromorpha</taxon>
        <taxon>Diplogasteroidea</taxon>
        <taxon>Neodiplogasteridae</taxon>
        <taxon>Pristionchus</taxon>
    </lineage>
</organism>
<comment type="function">
    <text evidence="8">Catalyzes the first and rate-limiting step of polyamine biosynthesis that converts ornithine into putrescine, which is the precursor for the polyamines, spermidine and spermine. Polyamines are essential for cell proliferation and are implicated in cellular processes, ranging from DNA replication to apoptosis.</text>
</comment>
<evidence type="ECO:0000256" key="9">
    <source>
        <dbReference type="ARBA" id="ARBA00046672"/>
    </source>
</evidence>